<evidence type="ECO:0000256" key="2">
    <source>
        <dbReference type="ARBA" id="ARBA00022679"/>
    </source>
</evidence>
<dbReference type="CDD" id="cd07782">
    <property type="entry name" value="ASKHA_NBD_FGGY_D-RBK"/>
    <property type="match status" value="1"/>
</dbReference>
<comment type="similarity">
    <text evidence="1">Belongs to the FGGY kinase family.</text>
</comment>
<reference evidence="7" key="1">
    <citation type="submission" date="2025-08" db="UniProtKB">
        <authorList>
            <consortium name="RefSeq"/>
        </authorList>
    </citation>
    <scope>IDENTIFICATION</scope>
    <source>
        <tissue evidence="7">Whole organism</tissue>
    </source>
</reference>
<dbReference type="PIRSF" id="PIRSF000538">
    <property type="entry name" value="GlpK"/>
    <property type="match status" value="1"/>
</dbReference>
<dbReference type="NCBIfam" id="TIGR01315">
    <property type="entry name" value="5C_CHO_kinase"/>
    <property type="match status" value="1"/>
</dbReference>
<keyword evidence="6" id="KW-1185">Reference proteome</keyword>
<dbReference type="GeneID" id="108668202"/>
<dbReference type="GO" id="GO:0019150">
    <property type="term" value="F:D-ribulokinase activity"/>
    <property type="evidence" value="ECO:0007669"/>
    <property type="project" value="TreeGrafter"/>
</dbReference>
<keyword evidence="2" id="KW-0808">Transferase</keyword>
<dbReference type="InterPro" id="IPR006003">
    <property type="entry name" value="FGGY_RbtK-like"/>
</dbReference>
<dbReference type="Pfam" id="PF00370">
    <property type="entry name" value="FGGY_N"/>
    <property type="match status" value="1"/>
</dbReference>
<sequence length="548" mass="59167">MFSYSEKMFDQVYVGVDVGTGSVRAACVSSEGNILHHQTVPITVHNPAEHFYEQASQEVWQAVCHAVQNVCGELKEDQKVAGIGFDATCSLVVLDEQDQPLTIDQHTGEDKWNIVMWMDHRAAEEAEVINQNPHSVLQYVGGKVSLEMQTPKLLWLKRHLPDTWTKAGHFLDLPDFLTFRATGNATRSLCSLVCKWTYDGKKHSWDSKFLSDIGLEDLTRDDFRKIGSIVLPPGSVCGHVTAEAAQQLGVPQGTPVASSLIDAHAGALSLLTASREGPAGTLAVISGTSSCHLICSESRHDVPGVWGPYYGALLPGQWLAEAGQSATGALCDHVINTHPAANAALCNSKRAECVEALVYQLAESRGLSDPTTLTRSLHVYPDHHGNRSPLADPNMSGMVSGLTLSAGPDDLALTYLATVQALAYGTRHIVEQLRSSGHVIRSVMLCGGLAQSKLFTQTHADVLGVDVVVPQQQQLSVVRGAALLGAAAAAPGDLYTAFASFTANACSVTAPQRNHRRFHDLKYEVFKKMQADQLQYRVIMGQLSVSEA</sequence>
<keyword evidence="3 7" id="KW-0418">Kinase</keyword>
<gene>
    <name evidence="7" type="primary">LOC108668202</name>
</gene>
<feature type="domain" description="Carbohydrate kinase FGGY N-terminal" evidence="4">
    <location>
        <begin position="12"/>
        <end position="268"/>
    </location>
</feature>
<dbReference type="InterPro" id="IPR043129">
    <property type="entry name" value="ATPase_NBD"/>
</dbReference>
<dbReference type="PANTHER" id="PTHR43435">
    <property type="entry name" value="RIBULOKINASE"/>
    <property type="match status" value="1"/>
</dbReference>
<protein>
    <submittedName>
        <fullName evidence="7">FGGY carbohydrate kinase domain-containing protein</fullName>
    </submittedName>
</protein>
<dbReference type="RefSeq" id="XP_018010863.1">
    <property type="nucleotide sequence ID" value="XM_018155374.2"/>
</dbReference>
<dbReference type="InterPro" id="IPR000577">
    <property type="entry name" value="Carb_kinase_FGGY"/>
</dbReference>
<feature type="domain" description="Carbohydrate kinase FGGY C-terminal" evidence="5">
    <location>
        <begin position="282"/>
        <end position="489"/>
    </location>
</feature>
<dbReference type="OrthoDB" id="203824at2759"/>
<dbReference type="Proteomes" id="UP000694843">
    <property type="component" value="Unplaced"/>
</dbReference>
<dbReference type="SUPFAM" id="SSF53067">
    <property type="entry name" value="Actin-like ATPase domain"/>
    <property type="match status" value="2"/>
</dbReference>
<dbReference type="PANTHER" id="PTHR43435:SF4">
    <property type="entry name" value="FGGY CARBOHYDRATE KINASE DOMAIN-CONTAINING PROTEIN"/>
    <property type="match status" value="1"/>
</dbReference>
<dbReference type="InterPro" id="IPR018485">
    <property type="entry name" value="FGGY_C"/>
</dbReference>
<evidence type="ECO:0000313" key="6">
    <source>
        <dbReference type="Proteomes" id="UP000694843"/>
    </source>
</evidence>
<dbReference type="OMA" id="HKAMWHE"/>
<evidence type="ECO:0000256" key="1">
    <source>
        <dbReference type="ARBA" id="ARBA00009156"/>
    </source>
</evidence>
<dbReference type="GO" id="GO:0019321">
    <property type="term" value="P:pentose metabolic process"/>
    <property type="evidence" value="ECO:0007669"/>
    <property type="project" value="TreeGrafter"/>
</dbReference>
<name>A0A8B7NB89_HYAAZ</name>
<evidence type="ECO:0000259" key="4">
    <source>
        <dbReference type="Pfam" id="PF00370"/>
    </source>
</evidence>
<dbReference type="KEGG" id="hazt:108668202"/>
<dbReference type="InterPro" id="IPR018484">
    <property type="entry name" value="FGGY_N"/>
</dbReference>
<dbReference type="Gene3D" id="3.30.420.40">
    <property type="match status" value="1"/>
</dbReference>
<evidence type="ECO:0000259" key="5">
    <source>
        <dbReference type="Pfam" id="PF02782"/>
    </source>
</evidence>
<dbReference type="AlphaFoldDB" id="A0A8B7NB89"/>
<dbReference type="Pfam" id="PF02782">
    <property type="entry name" value="FGGY_C"/>
    <property type="match status" value="1"/>
</dbReference>
<evidence type="ECO:0000256" key="3">
    <source>
        <dbReference type="ARBA" id="ARBA00022777"/>
    </source>
</evidence>
<dbReference type="Gene3D" id="1.20.58.2240">
    <property type="match status" value="1"/>
</dbReference>
<dbReference type="GO" id="GO:0005737">
    <property type="term" value="C:cytoplasm"/>
    <property type="evidence" value="ECO:0007669"/>
    <property type="project" value="TreeGrafter"/>
</dbReference>
<organism evidence="6 7">
    <name type="scientific">Hyalella azteca</name>
    <name type="common">Amphipod</name>
    <dbReference type="NCBI Taxonomy" id="294128"/>
    <lineage>
        <taxon>Eukaryota</taxon>
        <taxon>Metazoa</taxon>
        <taxon>Ecdysozoa</taxon>
        <taxon>Arthropoda</taxon>
        <taxon>Crustacea</taxon>
        <taxon>Multicrustacea</taxon>
        <taxon>Malacostraca</taxon>
        <taxon>Eumalacostraca</taxon>
        <taxon>Peracarida</taxon>
        <taxon>Amphipoda</taxon>
        <taxon>Senticaudata</taxon>
        <taxon>Talitrida</taxon>
        <taxon>Talitroidea</taxon>
        <taxon>Hyalellidae</taxon>
        <taxon>Hyalella</taxon>
    </lineage>
</organism>
<proteinExistence type="inferred from homology"/>
<evidence type="ECO:0000313" key="7">
    <source>
        <dbReference type="RefSeq" id="XP_018010863.1"/>
    </source>
</evidence>
<accession>A0A8B7NB89</accession>